<reference evidence="1 2" key="1">
    <citation type="submission" date="2024-09" db="EMBL/GenBank/DDBJ databases">
        <authorList>
            <person name="Sun Q."/>
            <person name="Mori K."/>
        </authorList>
    </citation>
    <scope>NUCLEOTIDE SEQUENCE [LARGE SCALE GENOMIC DNA]</scope>
    <source>
        <strain evidence="1 2">CGMCC 1.9126</strain>
    </source>
</reference>
<dbReference type="RefSeq" id="WP_160546456.1">
    <property type="nucleotide sequence ID" value="NZ_JBHLUU010000022.1"/>
</dbReference>
<organism evidence="1 2">
    <name type="scientific">Robertmurraya beringensis</name>
    <dbReference type="NCBI Taxonomy" id="641660"/>
    <lineage>
        <taxon>Bacteria</taxon>
        <taxon>Bacillati</taxon>
        <taxon>Bacillota</taxon>
        <taxon>Bacilli</taxon>
        <taxon>Bacillales</taxon>
        <taxon>Bacillaceae</taxon>
        <taxon>Robertmurraya</taxon>
    </lineage>
</organism>
<dbReference type="EMBL" id="JBHLUU010000022">
    <property type="protein sequence ID" value="MFC0475105.1"/>
    <property type="molecule type" value="Genomic_DNA"/>
</dbReference>
<proteinExistence type="predicted"/>
<dbReference type="Proteomes" id="UP001589738">
    <property type="component" value="Unassembled WGS sequence"/>
</dbReference>
<name>A0ABV6KQB8_9BACI</name>
<dbReference type="Pfam" id="PF10970">
    <property type="entry name" value="GerPE"/>
    <property type="match status" value="1"/>
</dbReference>
<keyword evidence="2" id="KW-1185">Reference proteome</keyword>
<sequence>MLQRSSSVKHIHITNAAISSVIQLGDSKIINGLNRAIAVQREKQLFIGDEEDFSKYPIFQRPIIFPQDKEDVMITSFHQNPMIHVNTINVIAFSSSSILHVGNTQAINMEARIKHIRQLLPKKT</sequence>
<evidence type="ECO:0000313" key="1">
    <source>
        <dbReference type="EMBL" id="MFC0475105.1"/>
    </source>
</evidence>
<dbReference type="InterPro" id="IPR024496">
    <property type="entry name" value="Spore_germ_GerPE"/>
</dbReference>
<comment type="caution">
    <text evidence="1">The sequence shown here is derived from an EMBL/GenBank/DDBJ whole genome shotgun (WGS) entry which is preliminary data.</text>
</comment>
<accession>A0ABV6KQB8</accession>
<gene>
    <name evidence="1" type="ORF">ACFFHF_07520</name>
</gene>
<evidence type="ECO:0000313" key="2">
    <source>
        <dbReference type="Proteomes" id="UP001589738"/>
    </source>
</evidence>
<protein>
    <submittedName>
        <fullName evidence="1">Spore germination protein GerPE</fullName>
    </submittedName>
</protein>